<feature type="transmembrane region" description="Helical" evidence="6">
    <location>
        <begin position="6"/>
        <end position="25"/>
    </location>
</feature>
<dbReference type="InterPro" id="IPR018076">
    <property type="entry name" value="T2SS_GspF_dom"/>
</dbReference>
<dbReference type="Pfam" id="PF00482">
    <property type="entry name" value="T2SSF"/>
    <property type="match status" value="1"/>
</dbReference>
<reference evidence="8 9" key="1">
    <citation type="journal article" date="2019" name="Int. J. Syst. Evol. Microbiol.">
        <title>The Global Catalogue of Microorganisms (GCM) 10K type strain sequencing project: providing services to taxonomists for standard genome sequencing and annotation.</title>
        <authorList>
            <consortium name="The Broad Institute Genomics Platform"/>
            <consortium name="The Broad Institute Genome Sequencing Center for Infectious Disease"/>
            <person name="Wu L."/>
            <person name="Ma J."/>
        </authorList>
    </citation>
    <scope>NUCLEOTIDE SEQUENCE [LARGE SCALE GENOMIC DNA]</scope>
    <source>
        <strain evidence="8 9">JCM 6835</strain>
    </source>
</reference>
<dbReference type="Proteomes" id="UP001501666">
    <property type="component" value="Unassembled WGS sequence"/>
</dbReference>
<evidence type="ECO:0000256" key="4">
    <source>
        <dbReference type="ARBA" id="ARBA00022989"/>
    </source>
</evidence>
<keyword evidence="3 6" id="KW-0812">Transmembrane</keyword>
<evidence type="ECO:0000313" key="9">
    <source>
        <dbReference type="Proteomes" id="UP001501666"/>
    </source>
</evidence>
<comment type="subcellular location">
    <subcellularLocation>
        <location evidence="1">Cell membrane</location>
        <topology evidence="1">Multi-pass membrane protein</topology>
    </subcellularLocation>
</comment>
<keyword evidence="4 6" id="KW-1133">Transmembrane helix</keyword>
<evidence type="ECO:0000256" key="3">
    <source>
        <dbReference type="ARBA" id="ARBA00022692"/>
    </source>
</evidence>
<sequence>MTEYALLSALLGAGAGLGLIVLASGWKRRAVEPRRPLNPRILVRLAATIGITVLVGAVTRWPVGAALAGLAAWFLPKALGPDREHARQVARIEAVAVWAEMLRDTLAASAGLHQAVGSTAAIAPEPIRAEVMELSARLDRGERLPYALKLLADDLADPTGDLVCGALILAAKRQAGQLGDLLGRLAEASRAHAVMRLRVAAARAQTRSSMRTIMAVTVLMAGGLMLFNRDFLAPYGTAIGQVVLLLVGLVFGASFMLIQRLGRIGEPPRVLTNLED</sequence>
<accession>A0ABN3RJG8</accession>
<comment type="caution">
    <text evidence="8">The sequence shown here is derived from an EMBL/GenBank/DDBJ whole genome shotgun (WGS) entry which is preliminary data.</text>
</comment>
<feature type="transmembrane region" description="Helical" evidence="6">
    <location>
        <begin position="238"/>
        <end position="258"/>
    </location>
</feature>
<evidence type="ECO:0000256" key="5">
    <source>
        <dbReference type="ARBA" id="ARBA00023136"/>
    </source>
</evidence>
<evidence type="ECO:0000259" key="7">
    <source>
        <dbReference type="Pfam" id="PF00482"/>
    </source>
</evidence>
<protein>
    <recommendedName>
        <fullName evidence="7">Type II secretion system protein GspF domain-containing protein</fullName>
    </recommendedName>
</protein>
<keyword evidence="2" id="KW-1003">Cell membrane</keyword>
<name>A0ABN3RJG8_9ACTN</name>
<evidence type="ECO:0000256" key="1">
    <source>
        <dbReference type="ARBA" id="ARBA00004651"/>
    </source>
</evidence>
<proteinExistence type="predicted"/>
<dbReference type="PANTHER" id="PTHR35007:SF3">
    <property type="entry name" value="POSSIBLE CONSERVED ALANINE RICH MEMBRANE PROTEIN"/>
    <property type="match status" value="1"/>
</dbReference>
<keyword evidence="5 6" id="KW-0472">Membrane</keyword>
<evidence type="ECO:0000256" key="2">
    <source>
        <dbReference type="ARBA" id="ARBA00022475"/>
    </source>
</evidence>
<feature type="domain" description="Type II secretion system protein GspF" evidence="7">
    <location>
        <begin position="99"/>
        <end position="224"/>
    </location>
</feature>
<gene>
    <name evidence="8" type="ORF">GCM10010412_022010</name>
</gene>
<evidence type="ECO:0000256" key="6">
    <source>
        <dbReference type="SAM" id="Phobius"/>
    </source>
</evidence>
<feature type="transmembrane region" description="Helical" evidence="6">
    <location>
        <begin position="213"/>
        <end position="232"/>
    </location>
</feature>
<keyword evidence="9" id="KW-1185">Reference proteome</keyword>
<dbReference type="RefSeq" id="WP_346145555.1">
    <property type="nucleotide sequence ID" value="NZ_BAAATE010000004.1"/>
</dbReference>
<evidence type="ECO:0000313" key="8">
    <source>
        <dbReference type="EMBL" id="GAA2653698.1"/>
    </source>
</evidence>
<dbReference type="EMBL" id="BAAATE010000004">
    <property type="protein sequence ID" value="GAA2653698.1"/>
    <property type="molecule type" value="Genomic_DNA"/>
</dbReference>
<dbReference type="PANTHER" id="PTHR35007">
    <property type="entry name" value="INTEGRAL MEMBRANE PROTEIN-RELATED"/>
    <property type="match status" value="1"/>
</dbReference>
<organism evidence="8 9">
    <name type="scientific">Nonomuraea recticatena</name>
    <dbReference type="NCBI Taxonomy" id="46178"/>
    <lineage>
        <taxon>Bacteria</taxon>
        <taxon>Bacillati</taxon>
        <taxon>Actinomycetota</taxon>
        <taxon>Actinomycetes</taxon>
        <taxon>Streptosporangiales</taxon>
        <taxon>Streptosporangiaceae</taxon>
        <taxon>Nonomuraea</taxon>
    </lineage>
</organism>